<evidence type="ECO:0000256" key="1">
    <source>
        <dbReference type="SAM" id="MobiDB-lite"/>
    </source>
</evidence>
<sequence length="217" mass="23795">MKRPLLTAVIRRNKVGAIAPLQTLTTQVLIPVIRGSQVGAIALLQTLTATLTLAQPQPPVETTSFFCGTVEGIPATMARTPNGEMPMVIWDRNTLKDPNSNPQQQCEEVSTRFQTYYDNGTLNYITSGIMNGQLVACVAEGENEPCSGMLFPLSGGSNPRGMLQRMFRIRVASAGPIAETTDRLYISFDKYLNGEYPQLPRGSRTPPVPRRDVPQSR</sequence>
<evidence type="ECO:0008006" key="4">
    <source>
        <dbReference type="Google" id="ProtNLM"/>
    </source>
</evidence>
<dbReference type="InParanoid" id="K9TGG5"/>
<organism evidence="2 3">
    <name type="scientific">Oscillatoria acuminata PCC 6304</name>
    <dbReference type="NCBI Taxonomy" id="56110"/>
    <lineage>
        <taxon>Bacteria</taxon>
        <taxon>Bacillati</taxon>
        <taxon>Cyanobacteriota</taxon>
        <taxon>Cyanophyceae</taxon>
        <taxon>Oscillatoriophycideae</taxon>
        <taxon>Oscillatoriales</taxon>
        <taxon>Oscillatoriaceae</taxon>
        <taxon>Oscillatoria</taxon>
    </lineage>
</organism>
<dbReference type="STRING" id="56110.Oscil6304_1412"/>
<keyword evidence="3" id="KW-1185">Reference proteome</keyword>
<gene>
    <name evidence="2" type="ORF">Oscil6304_1412</name>
</gene>
<dbReference type="OrthoDB" id="490444at2"/>
<dbReference type="PATRIC" id="fig|56110.3.peg.1702"/>
<dbReference type="Proteomes" id="UP000010367">
    <property type="component" value="Chromosome"/>
</dbReference>
<reference evidence="2 3" key="1">
    <citation type="submission" date="2012-06" db="EMBL/GenBank/DDBJ databases">
        <title>Finished chromosome of genome of Oscillatoria acuminata PCC 6304.</title>
        <authorList>
            <consortium name="US DOE Joint Genome Institute"/>
            <person name="Gugger M."/>
            <person name="Coursin T."/>
            <person name="Rippka R."/>
            <person name="Tandeau De Marsac N."/>
            <person name="Huntemann M."/>
            <person name="Wei C.-L."/>
            <person name="Han J."/>
            <person name="Detter J.C."/>
            <person name="Han C."/>
            <person name="Tapia R."/>
            <person name="Davenport K."/>
            <person name="Daligault H."/>
            <person name="Erkkila T."/>
            <person name="Gu W."/>
            <person name="Munk A.C.C."/>
            <person name="Teshima H."/>
            <person name="Xu Y."/>
            <person name="Chain P."/>
            <person name="Chen A."/>
            <person name="Krypides N."/>
            <person name="Mavromatis K."/>
            <person name="Markowitz V."/>
            <person name="Szeto E."/>
            <person name="Ivanova N."/>
            <person name="Mikhailova N."/>
            <person name="Ovchinnikova G."/>
            <person name="Pagani I."/>
            <person name="Pati A."/>
            <person name="Goodwin L."/>
            <person name="Peters L."/>
            <person name="Pitluck S."/>
            <person name="Woyke T."/>
            <person name="Kerfeld C."/>
        </authorList>
    </citation>
    <scope>NUCLEOTIDE SEQUENCE [LARGE SCALE GENOMIC DNA]</scope>
    <source>
        <strain evidence="2 3">PCC 6304</strain>
    </source>
</reference>
<feature type="region of interest" description="Disordered" evidence="1">
    <location>
        <begin position="196"/>
        <end position="217"/>
    </location>
</feature>
<evidence type="ECO:0000313" key="3">
    <source>
        <dbReference type="Proteomes" id="UP000010367"/>
    </source>
</evidence>
<accession>K9TGG5</accession>
<evidence type="ECO:0000313" key="2">
    <source>
        <dbReference type="EMBL" id="AFY81119.1"/>
    </source>
</evidence>
<dbReference type="Pfam" id="PF14218">
    <property type="entry name" value="COP23"/>
    <property type="match status" value="1"/>
</dbReference>
<dbReference type="KEGG" id="oac:Oscil6304_1412"/>
<dbReference type="RefSeq" id="WP_015147766.1">
    <property type="nucleotide sequence ID" value="NC_019693.1"/>
</dbReference>
<dbReference type="InterPro" id="IPR025478">
    <property type="entry name" value="COP23"/>
</dbReference>
<dbReference type="AlphaFoldDB" id="K9TGG5"/>
<name>K9TGG5_9CYAN</name>
<dbReference type="HOGENOM" id="CLU_101369_1_1_3"/>
<dbReference type="EMBL" id="CP003607">
    <property type="protein sequence ID" value="AFY81119.1"/>
    <property type="molecule type" value="Genomic_DNA"/>
</dbReference>
<dbReference type="eggNOG" id="COG2335">
    <property type="taxonomic scope" value="Bacteria"/>
</dbReference>
<protein>
    <recommendedName>
        <fullName evidence="4">Circadian oscillating protein COP23</fullName>
    </recommendedName>
</protein>
<proteinExistence type="predicted"/>